<feature type="domain" description="DUF4325" evidence="2">
    <location>
        <begin position="278"/>
        <end position="331"/>
    </location>
</feature>
<evidence type="ECO:0000313" key="4">
    <source>
        <dbReference type="Proteomes" id="UP000301751"/>
    </source>
</evidence>
<organism evidence="3 4">
    <name type="scientific">Pseudaquabacterium pictum</name>
    <dbReference type="NCBI Taxonomy" id="2315236"/>
    <lineage>
        <taxon>Bacteria</taxon>
        <taxon>Pseudomonadati</taxon>
        <taxon>Pseudomonadota</taxon>
        <taxon>Betaproteobacteria</taxon>
        <taxon>Burkholderiales</taxon>
        <taxon>Sphaerotilaceae</taxon>
        <taxon>Pseudaquabacterium</taxon>
    </lineage>
</organism>
<sequence length="344" mass="38350">MPARPMPLSDATAWITEAALRWPTQLRMQVADRLGISPAGAGRLLQRLVALQWLHRGGTLRRPVYTPGAMRQVVRRYPLAGLHEDTPWVQDFLPFFTLPDHVAQLAQHAFTELLNNAIEHSGGTSVTVSMRQTPLQLQLLVSDDGRGIFDAIGATYQITDPGQAMLELAKGKLSTKPDAHNGRGLFFTARLADIIDLHANAQAFQQRDWQREQWHRTRPACRQGSAVYVAFSLDTERRLDDVLRRYSLDGQGYGFDRTVVPLQLVTGPQLALASRAQARRVALRLQRFRRVELDFDGLAEVGHGFADELLRVFRHQYPEVDLVPVNMSPQVAALVGSVQAGDAA</sequence>
<accession>A0A480AUY0</accession>
<gene>
    <name evidence="3" type="ORF">AQPW35_30430</name>
</gene>
<dbReference type="SUPFAM" id="SSF55874">
    <property type="entry name" value="ATPase domain of HSP90 chaperone/DNA topoisomerase II/histidine kinase"/>
    <property type="match status" value="1"/>
</dbReference>
<dbReference type="Pfam" id="PF14213">
    <property type="entry name" value="DUF4325"/>
    <property type="match status" value="1"/>
</dbReference>
<dbReference type="RefSeq" id="WP_162520811.1">
    <property type="nucleotide sequence ID" value="NZ_BJCL01000007.1"/>
</dbReference>
<dbReference type="Proteomes" id="UP000301751">
    <property type="component" value="Unassembled WGS sequence"/>
</dbReference>
<protein>
    <submittedName>
        <fullName evidence="3">Histidine kinase</fullName>
    </submittedName>
</protein>
<proteinExistence type="predicted"/>
<keyword evidence="3" id="KW-0418">Kinase</keyword>
<dbReference type="InterPro" id="IPR003594">
    <property type="entry name" value="HATPase_dom"/>
</dbReference>
<dbReference type="Pfam" id="PF13581">
    <property type="entry name" value="HATPase_c_2"/>
    <property type="match status" value="1"/>
</dbReference>
<name>A0A480AUY0_9BURK</name>
<comment type="caution">
    <text evidence="3">The sequence shown here is derived from an EMBL/GenBank/DDBJ whole genome shotgun (WGS) entry which is preliminary data.</text>
</comment>
<dbReference type="InterPro" id="IPR025474">
    <property type="entry name" value="DUF4325"/>
</dbReference>
<keyword evidence="3" id="KW-0808">Transferase</keyword>
<dbReference type="InterPro" id="IPR036890">
    <property type="entry name" value="HATPase_C_sf"/>
</dbReference>
<dbReference type="EMBL" id="BJCL01000007">
    <property type="protein sequence ID" value="GCL63962.1"/>
    <property type="molecule type" value="Genomic_DNA"/>
</dbReference>
<keyword evidence="4" id="KW-1185">Reference proteome</keyword>
<feature type="domain" description="Histidine kinase/HSP90-like ATPase" evidence="1">
    <location>
        <begin position="96"/>
        <end position="198"/>
    </location>
</feature>
<dbReference type="GO" id="GO:0016301">
    <property type="term" value="F:kinase activity"/>
    <property type="evidence" value="ECO:0007669"/>
    <property type="project" value="UniProtKB-KW"/>
</dbReference>
<evidence type="ECO:0000259" key="2">
    <source>
        <dbReference type="Pfam" id="PF14213"/>
    </source>
</evidence>
<reference evidence="4" key="1">
    <citation type="submission" date="2019-03" db="EMBL/GenBank/DDBJ databases">
        <title>Aquabacterium pictum sp.nov., the first bacteriochlorophyll a-containing freshwater bacterium in the genus Aquabacterium of the class Betaproteobacteria.</title>
        <authorList>
            <person name="Hirose S."/>
            <person name="Tank M."/>
            <person name="Hara E."/>
            <person name="Tamaki H."/>
            <person name="Takaichi S."/>
            <person name="Haruta S."/>
            <person name="Hanada S."/>
        </authorList>
    </citation>
    <scope>NUCLEOTIDE SEQUENCE [LARGE SCALE GENOMIC DNA]</scope>
    <source>
        <strain evidence="4">W35</strain>
    </source>
</reference>
<dbReference type="AlphaFoldDB" id="A0A480AUY0"/>
<dbReference type="Gene3D" id="3.30.565.10">
    <property type="entry name" value="Histidine kinase-like ATPase, C-terminal domain"/>
    <property type="match status" value="1"/>
</dbReference>
<evidence type="ECO:0000259" key="1">
    <source>
        <dbReference type="Pfam" id="PF13581"/>
    </source>
</evidence>
<evidence type="ECO:0000313" key="3">
    <source>
        <dbReference type="EMBL" id="GCL63962.1"/>
    </source>
</evidence>